<evidence type="ECO:0000313" key="6">
    <source>
        <dbReference type="Proteomes" id="UP001145087"/>
    </source>
</evidence>
<dbReference type="InterPro" id="IPR012334">
    <property type="entry name" value="Pectin_lyas_fold"/>
</dbReference>
<dbReference type="SUPFAM" id="SSF51126">
    <property type="entry name" value="Pectin lyase-like"/>
    <property type="match status" value="1"/>
</dbReference>
<keyword evidence="2 4" id="KW-0378">Hydrolase</keyword>
<dbReference type="GO" id="GO:0005975">
    <property type="term" value="P:carbohydrate metabolic process"/>
    <property type="evidence" value="ECO:0007669"/>
    <property type="project" value="InterPro"/>
</dbReference>
<dbReference type="InterPro" id="IPR006626">
    <property type="entry name" value="PbH1"/>
</dbReference>
<dbReference type="Pfam" id="PF00295">
    <property type="entry name" value="Glyco_hydro_28"/>
    <property type="match status" value="1"/>
</dbReference>
<dbReference type="GO" id="GO:0004650">
    <property type="term" value="F:polygalacturonase activity"/>
    <property type="evidence" value="ECO:0007669"/>
    <property type="project" value="InterPro"/>
</dbReference>
<evidence type="ECO:0000256" key="2">
    <source>
        <dbReference type="ARBA" id="ARBA00022801"/>
    </source>
</evidence>
<dbReference type="PANTHER" id="PTHR31339">
    <property type="entry name" value="PECTIN LYASE-RELATED"/>
    <property type="match status" value="1"/>
</dbReference>
<dbReference type="InterPro" id="IPR000743">
    <property type="entry name" value="Glyco_hydro_28"/>
</dbReference>
<dbReference type="Proteomes" id="UP001145087">
    <property type="component" value="Unassembled WGS sequence"/>
</dbReference>
<evidence type="ECO:0000256" key="4">
    <source>
        <dbReference type="RuleBase" id="RU361169"/>
    </source>
</evidence>
<evidence type="ECO:0000256" key="3">
    <source>
        <dbReference type="ARBA" id="ARBA00023295"/>
    </source>
</evidence>
<evidence type="ECO:0000256" key="1">
    <source>
        <dbReference type="ARBA" id="ARBA00008834"/>
    </source>
</evidence>
<dbReference type="AlphaFoldDB" id="A0A9X3FA27"/>
<dbReference type="EMBL" id="JAPOHD010000067">
    <property type="protein sequence ID" value="MCY1723220.1"/>
    <property type="molecule type" value="Genomic_DNA"/>
</dbReference>
<protein>
    <submittedName>
        <fullName evidence="5">Glycoside hydrolase family 28 protein</fullName>
    </submittedName>
</protein>
<accession>A0A9X3FA27</accession>
<dbReference type="Gene3D" id="2.160.20.10">
    <property type="entry name" value="Single-stranded right-handed beta-helix, Pectin lyase-like"/>
    <property type="match status" value="1"/>
</dbReference>
<comment type="caution">
    <text evidence="5">The sequence shown here is derived from an EMBL/GenBank/DDBJ whole genome shotgun (WGS) entry which is preliminary data.</text>
</comment>
<sequence>MKCTTINLILLLVLLITFTQKLQSQEPFSPRQLDPNQILQDISEPEFPESVIVIKKDDLQKGKVNELINKKISECSKSGGGKVVLKPGEYFCKGPIVLKSNVNLNLERGARLVFSQNPEDYLPVVFVRWEGTEAWNYSPFIYALDAENIAITGKGIIDGNGTAQNSFRAWRGKQKKDQNKLREMGKNGVPVKERVFAEGHFLRPQLIHLMNCKNILLEDFTLVDGAFWLIQPTYCSNVIIRGLTVDSRFINNDGVDLDSDTNVLIENCRFTTGDDFIAIKSGRDQDGWRVNKPCKNIIIRNCISENCLHGISFGSELSGGIENVYAENLEFKKIRQYGLQFKSNKDRGGYIRNVVLDGIQIDSVKTCISFTNQYHSYSGGNSPSVFENIALKNVSCNVAEGSAVSMIGLPEKPIRNISLENVTISKSGEQSIIDNVINTRWVNVKY</sequence>
<dbReference type="PANTHER" id="PTHR31339:SF9">
    <property type="entry name" value="PLASMIN AND FIBRONECTIN-BINDING PROTEIN A"/>
    <property type="match status" value="1"/>
</dbReference>
<name>A0A9X3FA27_9BACT</name>
<gene>
    <name evidence="5" type="ORF">OU798_22920</name>
</gene>
<reference evidence="5" key="1">
    <citation type="submission" date="2022-11" db="EMBL/GenBank/DDBJ databases">
        <title>Marilongibacter aestuarii gen. nov., sp. nov., isolated from tidal flat sediment.</title>
        <authorList>
            <person name="Jiayan W."/>
        </authorList>
    </citation>
    <scope>NUCLEOTIDE SEQUENCE</scope>
    <source>
        <strain evidence="5">Z1-6</strain>
    </source>
</reference>
<evidence type="ECO:0000313" key="5">
    <source>
        <dbReference type="EMBL" id="MCY1723220.1"/>
    </source>
</evidence>
<dbReference type="InterPro" id="IPR011050">
    <property type="entry name" value="Pectin_lyase_fold/virulence"/>
</dbReference>
<dbReference type="InterPro" id="IPR051801">
    <property type="entry name" value="GH28_Enzymes"/>
</dbReference>
<keyword evidence="6" id="KW-1185">Reference proteome</keyword>
<proteinExistence type="inferred from homology"/>
<organism evidence="5 6">
    <name type="scientific">Draconibacterium aestuarii</name>
    <dbReference type="NCBI Taxonomy" id="2998507"/>
    <lineage>
        <taxon>Bacteria</taxon>
        <taxon>Pseudomonadati</taxon>
        <taxon>Bacteroidota</taxon>
        <taxon>Bacteroidia</taxon>
        <taxon>Marinilabiliales</taxon>
        <taxon>Prolixibacteraceae</taxon>
        <taxon>Draconibacterium</taxon>
    </lineage>
</organism>
<dbReference type="SMART" id="SM00710">
    <property type="entry name" value="PbH1"/>
    <property type="match status" value="5"/>
</dbReference>
<keyword evidence="3 4" id="KW-0326">Glycosidase</keyword>
<comment type="similarity">
    <text evidence="1 4">Belongs to the glycosyl hydrolase 28 family.</text>
</comment>
<dbReference type="RefSeq" id="WP_343335545.1">
    <property type="nucleotide sequence ID" value="NZ_JAPOHD010000067.1"/>
</dbReference>